<dbReference type="InterPro" id="IPR050173">
    <property type="entry name" value="ABC_transporter_C-like"/>
</dbReference>
<dbReference type="InterPro" id="IPR003439">
    <property type="entry name" value="ABC_transporter-like_ATP-bd"/>
</dbReference>
<dbReference type="Pfam" id="PF00005">
    <property type="entry name" value="ABC_tran"/>
    <property type="match status" value="1"/>
</dbReference>
<reference evidence="4" key="1">
    <citation type="submission" date="2014-09" db="EMBL/GenBank/DDBJ databases">
        <authorList>
            <person name="Magalhaes I.L.F."/>
            <person name="Oliveira U."/>
            <person name="Santos F.R."/>
            <person name="Vidigal T.H.D.A."/>
            <person name="Brescovit A.D."/>
            <person name="Santos A.J."/>
        </authorList>
    </citation>
    <scope>NUCLEOTIDE SEQUENCE</scope>
    <source>
        <tissue evidence="4">Shoot tissue taken approximately 20 cm above the soil surface</tissue>
    </source>
</reference>
<reference evidence="4" key="2">
    <citation type="journal article" date="2015" name="Data Brief">
        <title>Shoot transcriptome of the giant reed, Arundo donax.</title>
        <authorList>
            <person name="Barrero R.A."/>
            <person name="Guerrero F.D."/>
            <person name="Moolhuijzen P."/>
            <person name="Goolsby J.A."/>
            <person name="Tidwell J."/>
            <person name="Bellgard S.E."/>
            <person name="Bellgard M.I."/>
        </authorList>
    </citation>
    <scope>NUCLEOTIDE SEQUENCE</scope>
    <source>
        <tissue evidence="4">Shoot tissue taken approximately 20 cm above the soil surface</tissue>
    </source>
</reference>
<organism evidence="4">
    <name type="scientific">Arundo donax</name>
    <name type="common">Giant reed</name>
    <name type="synonym">Donax arundinaceus</name>
    <dbReference type="NCBI Taxonomy" id="35708"/>
    <lineage>
        <taxon>Eukaryota</taxon>
        <taxon>Viridiplantae</taxon>
        <taxon>Streptophyta</taxon>
        <taxon>Embryophyta</taxon>
        <taxon>Tracheophyta</taxon>
        <taxon>Spermatophyta</taxon>
        <taxon>Magnoliopsida</taxon>
        <taxon>Liliopsida</taxon>
        <taxon>Poales</taxon>
        <taxon>Poaceae</taxon>
        <taxon>PACMAD clade</taxon>
        <taxon>Arundinoideae</taxon>
        <taxon>Arundineae</taxon>
        <taxon>Arundo</taxon>
    </lineage>
</organism>
<proteinExistence type="predicted"/>
<name>A0A0A8ZLW2_ARUDO</name>
<feature type="domain" description="ABC transporter" evidence="3">
    <location>
        <begin position="2"/>
        <end position="91"/>
    </location>
</feature>
<evidence type="ECO:0000259" key="3">
    <source>
        <dbReference type="Pfam" id="PF00005"/>
    </source>
</evidence>
<dbReference type="PANTHER" id="PTHR24223">
    <property type="entry name" value="ATP-BINDING CASSETTE SUB-FAMILY C"/>
    <property type="match status" value="1"/>
</dbReference>
<keyword evidence="2" id="KW-0067">ATP-binding</keyword>
<evidence type="ECO:0000313" key="4">
    <source>
        <dbReference type="EMBL" id="JAD39796.1"/>
    </source>
</evidence>
<dbReference type="GO" id="GO:0005524">
    <property type="term" value="F:ATP binding"/>
    <property type="evidence" value="ECO:0007669"/>
    <property type="project" value="UniProtKB-KW"/>
</dbReference>
<evidence type="ECO:0000256" key="2">
    <source>
        <dbReference type="ARBA" id="ARBA00022840"/>
    </source>
</evidence>
<sequence>MKLSIIPQEPTLFRGSVRSNVDPLGLHTDEDIWEALEKCQLKKTISALPGLLESPVSDDGENWSSGQRQLFCLARVLLRRNKILVLDEATASIDSATDAILQRVIKQEFSGCTVITIAHRVPTVTDSDMVMVLSYGKMIEYDRPSRLMENEDSAFCKLVAEYWSNYS</sequence>
<keyword evidence="1" id="KW-0547">Nucleotide-binding</keyword>
<evidence type="ECO:0000256" key="1">
    <source>
        <dbReference type="ARBA" id="ARBA00022741"/>
    </source>
</evidence>
<accession>A0A0A8ZLW2</accession>
<dbReference type="InterPro" id="IPR027417">
    <property type="entry name" value="P-loop_NTPase"/>
</dbReference>
<dbReference type="PANTHER" id="PTHR24223:SF388">
    <property type="entry name" value="OS05G0196100 PROTEIN"/>
    <property type="match status" value="1"/>
</dbReference>
<protein>
    <submittedName>
        <fullName evidence="4">MRP1</fullName>
    </submittedName>
</protein>
<dbReference type="GO" id="GO:0042626">
    <property type="term" value="F:ATPase-coupled transmembrane transporter activity"/>
    <property type="evidence" value="ECO:0007669"/>
    <property type="project" value="TreeGrafter"/>
</dbReference>
<dbReference type="EMBL" id="GBRH01258099">
    <property type="protein sequence ID" value="JAD39796.1"/>
    <property type="molecule type" value="Transcribed_RNA"/>
</dbReference>
<dbReference type="GO" id="GO:0016020">
    <property type="term" value="C:membrane"/>
    <property type="evidence" value="ECO:0007669"/>
    <property type="project" value="TreeGrafter"/>
</dbReference>
<dbReference type="FunFam" id="3.40.50.300:FF:003492">
    <property type="entry name" value="AGAP012735-PA"/>
    <property type="match status" value="1"/>
</dbReference>
<dbReference type="AlphaFoldDB" id="A0A0A8ZLW2"/>
<dbReference type="SUPFAM" id="SSF52540">
    <property type="entry name" value="P-loop containing nucleoside triphosphate hydrolases"/>
    <property type="match status" value="1"/>
</dbReference>
<dbReference type="GO" id="GO:0016887">
    <property type="term" value="F:ATP hydrolysis activity"/>
    <property type="evidence" value="ECO:0007669"/>
    <property type="project" value="InterPro"/>
</dbReference>
<dbReference type="Gene3D" id="3.40.50.300">
    <property type="entry name" value="P-loop containing nucleotide triphosphate hydrolases"/>
    <property type="match status" value="1"/>
</dbReference>